<dbReference type="InterPro" id="IPR029056">
    <property type="entry name" value="Ribokinase-like"/>
</dbReference>
<keyword evidence="9" id="KW-1185">Reference proteome</keyword>
<dbReference type="PANTHER" id="PTHR46566">
    <property type="entry name" value="1-PHOSPHOFRUCTOKINASE-RELATED"/>
    <property type="match status" value="1"/>
</dbReference>
<dbReference type="CDD" id="cd01164">
    <property type="entry name" value="FruK_PfkB_like"/>
    <property type="match status" value="1"/>
</dbReference>
<keyword evidence="3" id="KW-0547">Nucleotide-binding</keyword>
<dbReference type="HOGENOM" id="CLU_050013_0_0_11"/>
<organism evidence="8 9">
    <name type="scientific">Paenarthrobacter aurescens (strain TC1)</name>
    <dbReference type="NCBI Taxonomy" id="290340"/>
    <lineage>
        <taxon>Bacteria</taxon>
        <taxon>Bacillati</taxon>
        <taxon>Actinomycetota</taxon>
        <taxon>Actinomycetes</taxon>
        <taxon>Micrococcales</taxon>
        <taxon>Micrococcaceae</taxon>
        <taxon>Paenarthrobacter</taxon>
    </lineage>
</organism>
<dbReference type="EMBL" id="CP000474">
    <property type="protein sequence ID" value="ABM09119.1"/>
    <property type="molecule type" value="Genomic_DNA"/>
</dbReference>
<dbReference type="GO" id="GO:0005524">
    <property type="term" value="F:ATP binding"/>
    <property type="evidence" value="ECO:0007669"/>
    <property type="project" value="UniProtKB-KW"/>
</dbReference>
<feature type="domain" description="Carbohydrate kinase PfkB" evidence="7">
    <location>
        <begin position="22"/>
        <end position="285"/>
    </location>
</feature>
<dbReference type="KEGG" id="aau:AAur_0349"/>
<evidence type="ECO:0000313" key="9">
    <source>
        <dbReference type="Proteomes" id="UP000000637"/>
    </source>
</evidence>
<dbReference type="AlphaFoldDB" id="A1R1Q3"/>
<dbReference type="InterPro" id="IPR017583">
    <property type="entry name" value="Tagatose/fructose_Pkinase"/>
</dbReference>
<evidence type="ECO:0000256" key="5">
    <source>
        <dbReference type="ARBA" id="ARBA00022840"/>
    </source>
</evidence>
<evidence type="ECO:0000256" key="1">
    <source>
        <dbReference type="ARBA" id="ARBA00010688"/>
    </source>
</evidence>
<evidence type="ECO:0000256" key="3">
    <source>
        <dbReference type="ARBA" id="ARBA00022741"/>
    </source>
</evidence>
<dbReference type="Proteomes" id="UP000000637">
    <property type="component" value="Chromosome"/>
</dbReference>
<dbReference type="InterPro" id="IPR011611">
    <property type="entry name" value="PfkB_dom"/>
</dbReference>
<reference evidence="8 9" key="1">
    <citation type="journal article" date="2006" name="PLoS Genet.">
        <title>Secrets of soil survival revealed by the genome sequence of Arthrobacter aurescens TC1.</title>
        <authorList>
            <person name="Mongodin E.F."/>
            <person name="Shapir N."/>
            <person name="Daugherty S.C."/>
            <person name="DeBoy R.T."/>
            <person name="Emerson J.B."/>
            <person name="Shvartzbeyn A."/>
            <person name="Radune D."/>
            <person name="Vamathevan J."/>
            <person name="Riggs F."/>
            <person name="Grinberg V."/>
            <person name="Khouri H."/>
            <person name="Wackett L.P."/>
            <person name="Nelson K.E."/>
            <person name="Sadowsky M.J."/>
        </authorList>
    </citation>
    <scope>NUCLEOTIDE SEQUENCE [LARGE SCALE GENOMIC DNA]</scope>
    <source>
        <strain evidence="8 9">TC1</strain>
    </source>
</reference>
<dbReference type="Pfam" id="PF00294">
    <property type="entry name" value="PfkB"/>
    <property type="match status" value="1"/>
</dbReference>
<dbReference type="GO" id="GO:0005829">
    <property type="term" value="C:cytosol"/>
    <property type="evidence" value="ECO:0007669"/>
    <property type="project" value="TreeGrafter"/>
</dbReference>
<keyword evidence="5" id="KW-0067">ATP-binding</keyword>
<comment type="similarity">
    <text evidence="1">Belongs to the carbohydrate kinase PfkB family.</text>
</comment>
<dbReference type="eggNOG" id="COG1105">
    <property type="taxonomic scope" value="Bacteria"/>
</dbReference>
<dbReference type="STRING" id="290340.AAur_0349"/>
<dbReference type="SUPFAM" id="SSF53613">
    <property type="entry name" value="Ribokinase-like"/>
    <property type="match status" value="1"/>
</dbReference>
<proteinExistence type="inferred from homology"/>
<gene>
    <name evidence="8" type="primary">fruK</name>
    <name evidence="8" type="ordered locus">AAur_0349</name>
</gene>
<dbReference type="PIRSF" id="PIRSF000535">
    <property type="entry name" value="1PFK/6PFK/LacC"/>
    <property type="match status" value="1"/>
</dbReference>
<dbReference type="Gene3D" id="3.40.1190.20">
    <property type="match status" value="1"/>
</dbReference>
<evidence type="ECO:0000256" key="2">
    <source>
        <dbReference type="ARBA" id="ARBA00022679"/>
    </source>
</evidence>
<accession>A1R1Q3</accession>
<dbReference type="NCBIfam" id="TIGR03168">
    <property type="entry name" value="1-PFK"/>
    <property type="match status" value="1"/>
</dbReference>
<protein>
    <submittedName>
        <fullName evidence="8">1-phosphofructokinase</fullName>
        <ecNumber evidence="8">2.7.1.56</ecNumber>
    </submittedName>
</protein>
<evidence type="ECO:0000256" key="4">
    <source>
        <dbReference type="ARBA" id="ARBA00022777"/>
    </source>
</evidence>
<dbReference type="EC" id="2.7.1.56" evidence="8"/>
<keyword evidence="2 6" id="KW-0808">Transferase</keyword>
<dbReference type="PANTHER" id="PTHR46566:SF5">
    <property type="entry name" value="1-PHOSPHOFRUCTOKINASE"/>
    <property type="match status" value="1"/>
</dbReference>
<evidence type="ECO:0000256" key="6">
    <source>
        <dbReference type="PIRNR" id="PIRNR000535"/>
    </source>
</evidence>
<dbReference type="GO" id="GO:0008662">
    <property type="term" value="F:1-phosphofructokinase activity"/>
    <property type="evidence" value="ECO:0007669"/>
    <property type="project" value="UniProtKB-EC"/>
</dbReference>
<evidence type="ECO:0000313" key="8">
    <source>
        <dbReference type="EMBL" id="ABM09119.1"/>
    </source>
</evidence>
<evidence type="ECO:0000259" key="7">
    <source>
        <dbReference type="Pfam" id="PF00294"/>
    </source>
</evidence>
<keyword evidence="4" id="KW-0418">Kinase</keyword>
<name>A1R1Q3_PAEAT</name>
<sequence length="323" mass="33732">MIVTVSPNPSMDRTMCIDQLRHGDVIRSHRSYSEPSGKGVNVAVALHANSIDVVTVLPAGGFTGVQITEMLSDLGVPYIAVPIAQEIRSNVSLVEHNATVTKINEVGPSLDVAEATSLVREALEQVGAGDWLVLCGTLPDGAVERLYIDLVKGARGRSARVAVDTSGKPLRTVLPYRPDLVKPNAGELAELTGRALETLGDVVDAAEELRRQGARTVLASLGSDGAILLDDSGCYFGQARVDRVVSAVGAGDALLAGFLAGGANGPQALREGLAWAAAAVQQEGTLYRGRGPRTRVDISDDLDRNRALQEPCTAAGLPAGSLV</sequence>